<dbReference type="EMBL" id="JXMW01000029">
    <property type="protein sequence ID" value="OQD58069.1"/>
    <property type="molecule type" value="Genomic_DNA"/>
</dbReference>
<evidence type="ECO:0000313" key="1">
    <source>
        <dbReference type="EMBL" id="OQD58069.1"/>
    </source>
</evidence>
<name>A0A1V6N053_METAZ</name>
<dbReference type="Proteomes" id="UP000191661">
    <property type="component" value="Unassembled WGS sequence"/>
</dbReference>
<dbReference type="InterPro" id="IPR010106">
    <property type="entry name" value="RpnA"/>
</dbReference>
<evidence type="ECO:0000313" key="2">
    <source>
        <dbReference type="Proteomes" id="UP000191661"/>
    </source>
</evidence>
<proteinExistence type="predicted"/>
<protein>
    <submittedName>
        <fullName evidence="1">Transposase-like protein</fullName>
    </submittedName>
</protein>
<dbReference type="OrthoDB" id="75217at2157"/>
<dbReference type="RefSeq" id="WP_080461049.1">
    <property type="nucleotide sequence ID" value="NZ_JXMW01000029.1"/>
</dbReference>
<dbReference type="PANTHER" id="PTHR41317">
    <property type="entry name" value="PD-(D_E)XK NUCLEASE FAMILY TRANSPOSASE"/>
    <property type="match status" value="1"/>
</dbReference>
<dbReference type="PANTHER" id="PTHR41317:SF1">
    <property type="entry name" value="PD-(D_E)XK NUCLEASE FAMILY TRANSPOSASE"/>
    <property type="match status" value="1"/>
</dbReference>
<comment type="caution">
    <text evidence="1">The sequence shown here is derived from an EMBL/GenBank/DDBJ whole genome shotgun (WGS) entry which is preliminary data.</text>
</comment>
<reference evidence="1 2" key="1">
    <citation type="submission" date="2014-12" db="EMBL/GenBank/DDBJ databases">
        <title>Genome sequence of Methanobrevibacter arboriphilicus DH1, DSM1125.</title>
        <authorList>
            <person name="Poehlein A."/>
            <person name="Thauer R.K."/>
            <person name="Seedorf H."/>
            <person name="Daniel R."/>
        </authorList>
    </citation>
    <scope>NUCLEOTIDE SEQUENCE [LARGE SCALE GENOMIC DNA]</scope>
    <source>
        <strain evidence="1 2">DH1</strain>
    </source>
</reference>
<dbReference type="NCBIfam" id="TIGR01784">
    <property type="entry name" value="T_den_put_tspse"/>
    <property type="match status" value="1"/>
</dbReference>
<sequence>MSFNNEIRNYDPLYDFLFRGYMASSGCERQLTSLINAILVENDENLVSELEIVDNKSLPANIMGKKSCILDLRSVALDGRIINIEVQRQNEKFFKRRNQLYISREFSNSANEGKFRFLKEHIQINILGFKFCENVKITRKFNIIDKTDIKCEYSQCIKIINISLVPFRKIKKIDFDNPLHRCLVFLDKNSTIEMIEMVMSKDEAIKLAHEKVKELLKDEKFLHKMNIESQRELKYESEMAYAEDKGVKKGKKKGIEQGELNIAKKLIEAGMSIEEIAKTTGLSIAKLEKL</sequence>
<organism evidence="1 2">
    <name type="scientific">Methanobrevibacter arboriphilus JCM 13429 = DSM 1125</name>
    <dbReference type="NCBI Taxonomy" id="1300164"/>
    <lineage>
        <taxon>Archaea</taxon>
        <taxon>Methanobacteriati</taxon>
        <taxon>Methanobacteriota</taxon>
        <taxon>Methanomada group</taxon>
        <taxon>Methanobacteria</taxon>
        <taxon>Methanobacteriales</taxon>
        <taxon>Methanobacteriaceae</taxon>
        <taxon>Methanobrevibacter</taxon>
    </lineage>
</organism>
<keyword evidence="2" id="KW-1185">Reference proteome</keyword>
<dbReference type="Pfam" id="PF12784">
    <property type="entry name" value="PDDEXK_2"/>
    <property type="match status" value="1"/>
</dbReference>
<gene>
    <name evidence="1" type="ORF">MBBAR_29c00200</name>
</gene>
<accession>A0A1V6N053</accession>
<dbReference type="AlphaFoldDB" id="A0A1V6N053"/>